<keyword evidence="6" id="KW-1003">Cell membrane</keyword>
<organism evidence="7 8">
    <name type="scientific">Marinobacter guineae</name>
    <dbReference type="NCBI Taxonomy" id="432303"/>
    <lineage>
        <taxon>Bacteria</taxon>
        <taxon>Pseudomonadati</taxon>
        <taxon>Pseudomonadota</taxon>
        <taxon>Gammaproteobacteria</taxon>
        <taxon>Pseudomonadales</taxon>
        <taxon>Marinobacteraceae</taxon>
        <taxon>Marinobacter</taxon>
    </lineage>
</organism>
<name>A0A2G1VDR4_9GAMM</name>
<comment type="subcellular location">
    <subcellularLocation>
        <location evidence="6">Cell membrane</location>
        <topology evidence="6">Multi-pass membrane protein</topology>
    </subcellularLocation>
    <subcellularLocation>
        <location evidence="1">Membrane</location>
    </subcellularLocation>
</comment>
<evidence type="ECO:0000256" key="1">
    <source>
        <dbReference type="ARBA" id="ARBA00004370"/>
    </source>
</evidence>
<protein>
    <recommendedName>
        <fullName evidence="6">SURF1-like protein</fullName>
    </recommendedName>
</protein>
<dbReference type="GO" id="GO:0005886">
    <property type="term" value="C:plasma membrane"/>
    <property type="evidence" value="ECO:0007669"/>
    <property type="project" value="UniProtKB-SubCell"/>
</dbReference>
<gene>
    <name evidence="7" type="ORF">CLH62_11125</name>
</gene>
<proteinExistence type="inferred from homology"/>
<accession>A0A2G1VDR4</accession>
<keyword evidence="3 6" id="KW-0812">Transmembrane</keyword>
<dbReference type="Pfam" id="PF02104">
    <property type="entry name" value="SURF1"/>
    <property type="match status" value="1"/>
</dbReference>
<feature type="transmembrane region" description="Helical" evidence="6">
    <location>
        <begin position="15"/>
        <end position="36"/>
    </location>
</feature>
<dbReference type="PANTHER" id="PTHR23427">
    <property type="entry name" value="SURFEIT LOCUS PROTEIN"/>
    <property type="match status" value="1"/>
</dbReference>
<feature type="transmembrane region" description="Helical" evidence="6">
    <location>
        <begin position="214"/>
        <end position="233"/>
    </location>
</feature>
<dbReference type="CDD" id="cd06662">
    <property type="entry name" value="SURF1"/>
    <property type="match status" value="1"/>
</dbReference>
<evidence type="ECO:0000256" key="6">
    <source>
        <dbReference type="RuleBase" id="RU363076"/>
    </source>
</evidence>
<evidence type="ECO:0000256" key="3">
    <source>
        <dbReference type="ARBA" id="ARBA00022692"/>
    </source>
</evidence>
<evidence type="ECO:0000256" key="5">
    <source>
        <dbReference type="ARBA" id="ARBA00023136"/>
    </source>
</evidence>
<dbReference type="OrthoDB" id="9789940at2"/>
<evidence type="ECO:0000313" key="7">
    <source>
        <dbReference type="EMBL" id="PHQ24905.1"/>
    </source>
</evidence>
<dbReference type="AlphaFoldDB" id="A0A2G1VDR4"/>
<sequence length="245" mass="27610">MSDSQRQRRHWQFDWRLLVFSGVFLPVLISLGIWQLNRAAEKQLLLDQWQQEAENLDWSDMVARDLSNGRPVTLTGLYGNRSWLLDNRTRDGVPGYEVLTEFRPFAGPPVVVNRGWVQALRTRDQLPEVSSPEGVFTLEGRISDYPVPPVLVDQPAVGGQWPRRVQSLSEEAARAEIPELPGRIVRLSGGQQPGAYRADWEPDLMGPQTHYGYATQWFALAVALTILTVVASYRKTGANNDNDDG</sequence>
<keyword evidence="4 6" id="KW-1133">Transmembrane helix</keyword>
<comment type="caution">
    <text evidence="7">The sequence shown here is derived from an EMBL/GenBank/DDBJ whole genome shotgun (WGS) entry which is preliminary data.</text>
</comment>
<dbReference type="InterPro" id="IPR002994">
    <property type="entry name" value="Surf1/Shy1"/>
</dbReference>
<dbReference type="PANTHER" id="PTHR23427:SF2">
    <property type="entry name" value="SURFEIT LOCUS PROTEIN 1"/>
    <property type="match status" value="1"/>
</dbReference>
<keyword evidence="8" id="KW-1185">Reference proteome</keyword>
<evidence type="ECO:0000256" key="4">
    <source>
        <dbReference type="ARBA" id="ARBA00022989"/>
    </source>
</evidence>
<dbReference type="PROSITE" id="PS50895">
    <property type="entry name" value="SURF1"/>
    <property type="match status" value="1"/>
</dbReference>
<dbReference type="EMBL" id="NTFI01000003">
    <property type="protein sequence ID" value="PHQ24905.1"/>
    <property type="molecule type" value="Genomic_DNA"/>
</dbReference>
<dbReference type="Proteomes" id="UP000229044">
    <property type="component" value="Unassembled WGS sequence"/>
</dbReference>
<evidence type="ECO:0000313" key="8">
    <source>
        <dbReference type="Proteomes" id="UP000229044"/>
    </source>
</evidence>
<dbReference type="RefSeq" id="WP_099618221.1">
    <property type="nucleotide sequence ID" value="NZ_KZ319340.1"/>
</dbReference>
<reference evidence="7 8" key="1">
    <citation type="submission" date="2017-09" db="EMBL/GenBank/DDBJ databases">
        <title>The draft genome sequences of Marinobacter guineae M3B.</title>
        <authorList>
            <person name="Cao J."/>
        </authorList>
    </citation>
    <scope>NUCLEOTIDE SEQUENCE [LARGE SCALE GENOMIC DNA]</scope>
    <source>
        <strain evidence="7 8">M3B</strain>
    </source>
</reference>
<dbReference type="InterPro" id="IPR045214">
    <property type="entry name" value="Surf1/Surf4"/>
</dbReference>
<evidence type="ECO:0000256" key="2">
    <source>
        <dbReference type="ARBA" id="ARBA00007165"/>
    </source>
</evidence>
<comment type="similarity">
    <text evidence="2 6">Belongs to the SURF1 family.</text>
</comment>
<keyword evidence="5 6" id="KW-0472">Membrane</keyword>